<organism evidence="1">
    <name type="scientific">marine metagenome</name>
    <dbReference type="NCBI Taxonomy" id="408172"/>
    <lineage>
        <taxon>unclassified sequences</taxon>
        <taxon>metagenomes</taxon>
        <taxon>ecological metagenomes</taxon>
    </lineage>
</organism>
<proteinExistence type="predicted"/>
<dbReference type="SUPFAM" id="SSF48230">
    <property type="entry name" value="Chondroitin AC/alginate lyase"/>
    <property type="match status" value="1"/>
</dbReference>
<gene>
    <name evidence="1" type="ORF">METZ01_LOCUS217431</name>
</gene>
<dbReference type="Gene3D" id="1.50.10.100">
    <property type="entry name" value="Chondroitin AC/alginate lyase"/>
    <property type="match status" value="1"/>
</dbReference>
<dbReference type="PANTHER" id="PTHR38045:SF1">
    <property type="entry name" value="HEPARINASE II_III-LIKE PROTEIN"/>
    <property type="match status" value="1"/>
</dbReference>
<protein>
    <recommendedName>
        <fullName evidence="2">Heparinase II N-terminal domain-containing protein</fullName>
    </recommendedName>
</protein>
<reference evidence="1" key="1">
    <citation type="submission" date="2018-05" db="EMBL/GenBank/DDBJ databases">
        <authorList>
            <person name="Lanie J.A."/>
            <person name="Ng W.-L."/>
            <person name="Kazmierczak K.M."/>
            <person name="Andrzejewski T.M."/>
            <person name="Davidsen T.M."/>
            <person name="Wayne K.J."/>
            <person name="Tettelin H."/>
            <person name="Glass J.I."/>
            <person name="Rusch D."/>
            <person name="Podicherti R."/>
            <person name="Tsui H.-C.T."/>
            <person name="Winkler M.E."/>
        </authorList>
    </citation>
    <scope>NUCLEOTIDE SEQUENCE</scope>
</reference>
<dbReference type="PANTHER" id="PTHR38045">
    <property type="entry name" value="CHROMOSOME 1, WHOLE GENOME SHOTGUN SEQUENCE"/>
    <property type="match status" value="1"/>
</dbReference>
<dbReference type="AlphaFoldDB" id="A0A382FR21"/>
<evidence type="ECO:0008006" key="2">
    <source>
        <dbReference type="Google" id="ProtNLM"/>
    </source>
</evidence>
<dbReference type="InterPro" id="IPR008929">
    <property type="entry name" value="Chondroitin_lyas"/>
</dbReference>
<accession>A0A382FR21</accession>
<name>A0A382FR21_9ZZZZ</name>
<evidence type="ECO:0000313" key="1">
    <source>
        <dbReference type="EMBL" id="SVB64577.1"/>
    </source>
</evidence>
<sequence>VTEDPHPRILLTSDPHSGLRTIHDLTQAIGRPGIAHDLWRAIQVQADNHLRTDPIDVYTPLPGRSPADLEKGNREYIVVNAAGQRVLVSALAALMTDDERYVDAAVEQIDCLLDAQAWPEWQDIFHREKLGFDADLRTGQLVRDISLAYDWLAPRLTLTQRARIVAGIDGRGIQPFFSAVDAGAWWVERMNNWTTVIVGGLGMGGMALWGEHDQAQRLIDMATRSMKTYLDHYGPDGEFNENPSYANSSFLPVLYFHALRYHEGQAGVSPEIQTLRNHCIWCMYATTPPGHLVSFGDGGPKYPH</sequence>
<dbReference type="EMBL" id="UINC01050972">
    <property type="protein sequence ID" value="SVB64577.1"/>
    <property type="molecule type" value="Genomic_DNA"/>
</dbReference>
<feature type="non-terminal residue" evidence="1">
    <location>
        <position position="1"/>
    </location>
</feature>